<evidence type="ECO:0000256" key="13">
    <source>
        <dbReference type="ARBA" id="ARBA00022833"/>
    </source>
</evidence>
<comment type="pathway">
    <text evidence="3">Protein modification; protein ubiquitination.</text>
</comment>
<dbReference type="PANTHER" id="PTHR23350">
    <property type="entry name" value="PEROXISOME ASSEMBLY PROTEIN 10"/>
    <property type="match status" value="1"/>
</dbReference>
<comment type="catalytic activity">
    <reaction evidence="1">
        <text>S-ubiquitinyl-[E2 ubiquitin-conjugating enzyme]-L-cysteine + [acceptor protein]-L-lysine = [E2 ubiquitin-conjugating enzyme]-L-cysteine + N(6)-ubiquitinyl-[acceptor protein]-L-lysine.</text>
        <dbReference type="EC" id="2.3.2.27"/>
    </reaction>
</comment>
<evidence type="ECO:0000256" key="18">
    <source>
        <dbReference type="PROSITE-ProRule" id="PRU00175"/>
    </source>
</evidence>
<dbReference type="InterPro" id="IPR013083">
    <property type="entry name" value="Znf_RING/FYVE/PHD"/>
</dbReference>
<dbReference type="GO" id="GO:0016558">
    <property type="term" value="P:protein import into peroxisome matrix"/>
    <property type="evidence" value="ECO:0007669"/>
    <property type="project" value="InterPro"/>
</dbReference>
<dbReference type="PROSITE" id="PS50089">
    <property type="entry name" value="ZF_RING_2"/>
    <property type="match status" value="1"/>
</dbReference>
<keyword evidence="16 19" id="KW-0472">Membrane</keyword>
<evidence type="ECO:0000256" key="8">
    <source>
        <dbReference type="ARBA" id="ARBA00022679"/>
    </source>
</evidence>
<proteinExistence type="inferred from homology"/>
<protein>
    <recommendedName>
        <fullName evidence="5">RING-type E3 ubiquitin transferase</fullName>
        <ecNumber evidence="5">2.3.2.27</ecNumber>
    </recommendedName>
</protein>
<evidence type="ECO:0000256" key="19">
    <source>
        <dbReference type="SAM" id="Phobius"/>
    </source>
</evidence>
<evidence type="ECO:0000256" key="12">
    <source>
        <dbReference type="ARBA" id="ARBA00022786"/>
    </source>
</evidence>
<keyword evidence="11 18" id="KW-0863">Zinc-finger</keyword>
<evidence type="ECO:0000256" key="9">
    <source>
        <dbReference type="ARBA" id="ARBA00022692"/>
    </source>
</evidence>
<keyword evidence="15 19" id="KW-1133">Transmembrane helix</keyword>
<feature type="domain" description="RING-type" evidence="20">
    <location>
        <begin position="223"/>
        <end position="261"/>
    </location>
</feature>
<comment type="similarity">
    <text evidence="4">Belongs to the pex2/pex10/pex12 family.</text>
</comment>
<dbReference type="InterPro" id="IPR006845">
    <property type="entry name" value="Pex_N"/>
</dbReference>
<organism evidence="21">
    <name type="scientific">Arcella intermedia</name>
    <dbReference type="NCBI Taxonomy" id="1963864"/>
    <lineage>
        <taxon>Eukaryota</taxon>
        <taxon>Amoebozoa</taxon>
        <taxon>Tubulinea</taxon>
        <taxon>Elardia</taxon>
        <taxon>Arcellinida</taxon>
        <taxon>Sphaerothecina</taxon>
        <taxon>Arcellidae</taxon>
        <taxon>Arcella</taxon>
    </lineage>
</organism>
<evidence type="ECO:0000256" key="2">
    <source>
        <dbReference type="ARBA" id="ARBA00004585"/>
    </source>
</evidence>
<dbReference type="EC" id="2.3.2.27" evidence="5"/>
<keyword evidence="6" id="KW-0813">Transport</keyword>
<dbReference type="PROSITE" id="PS00518">
    <property type="entry name" value="ZF_RING_1"/>
    <property type="match status" value="1"/>
</dbReference>
<evidence type="ECO:0000259" key="20">
    <source>
        <dbReference type="PROSITE" id="PS50089"/>
    </source>
</evidence>
<evidence type="ECO:0000256" key="7">
    <source>
        <dbReference type="ARBA" id="ARBA00022593"/>
    </source>
</evidence>
<keyword evidence="12" id="KW-0833">Ubl conjugation pathway</keyword>
<evidence type="ECO:0000256" key="11">
    <source>
        <dbReference type="ARBA" id="ARBA00022771"/>
    </source>
</evidence>
<accession>A0A6B2LCA1</accession>
<evidence type="ECO:0000313" key="21">
    <source>
        <dbReference type="EMBL" id="NDV34656.1"/>
    </source>
</evidence>
<keyword evidence="8" id="KW-0808">Transferase</keyword>
<evidence type="ECO:0000256" key="3">
    <source>
        <dbReference type="ARBA" id="ARBA00004906"/>
    </source>
</evidence>
<evidence type="ECO:0000256" key="15">
    <source>
        <dbReference type="ARBA" id="ARBA00022989"/>
    </source>
</evidence>
<keyword evidence="17" id="KW-0576">Peroxisome</keyword>
<dbReference type="Gene3D" id="3.30.40.10">
    <property type="entry name" value="Zinc/RING finger domain, C3HC4 (zinc finger)"/>
    <property type="match status" value="1"/>
</dbReference>
<keyword evidence="7" id="KW-0962">Peroxisome biogenesis</keyword>
<sequence length="275" mass="31737">MSTQLFDSCCQIIGPGIAIHWKEEIQLLSDALYFGLSIIPGRQTLGEEFCDIIQVDGSRLTPPLIWERVVFLLVHLLLPYIYTKGVNYLTRLSRTDTLISLNPNQHNDNWDIPESTKKLLQKLLPQITSFLNILGRVHIAVFYFTGNFYEFSKRLVNIKYIFNRNYSEERERFTILGVLIFLQLGITSFIFLKNAIRPSKPDHSLPAQETKINDYNNNDTGVCSLCLEVRRNPTATPCGHLFCWECIVKWCNNKSECPLDRMPIKKNQLVCVYGL</sequence>
<name>A0A6B2LCA1_9EUKA</name>
<evidence type="ECO:0000256" key="1">
    <source>
        <dbReference type="ARBA" id="ARBA00000900"/>
    </source>
</evidence>
<keyword evidence="9 19" id="KW-0812">Transmembrane</keyword>
<evidence type="ECO:0000256" key="4">
    <source>
        <dbReference type="ARBA" id="ARBA00008704"/>
    </source>
</evidence>
<dbReference type="Pfam" id="PF04757">
    <property type="entry name" value="Pex2_Pex12"/>
    <property type="match status" value="1"/>
</dbReference>
<dbReference type="GO" id="GO:0061630">
    <property type="term" value="F:ubiquitin protein ligase activity"/>
    <property type="evidence" value="ECO:0007669"/>
    <property type="project" value="UniProtKB-EC"/>
</dbReference>
<evidence type="ECO:0000256" key="14">
    <source>
        <dbReference type="ARBA" id="ARBA00022927"/>
    </source>
</evidence>
<dbReference type="SMART" id="SM00184">
    <property type="entry name" value="RING"/>
    <property type="match status" value="1"/>
</dbReference>
<dbReference type="SUPFAM" id="SSF57850">
    <property type="entry name" value="RING/U-box"/>
    <property type="match status" value="1"/>
</dbReference>
<evidence type="ECO:0000256" key="10">
    <source>
        <dbReference type="ARBA" id="ARBA00022723"/>
    </source>
</evidence>
<feature type="transmembrane region" description="Helical" evidence="19">
    <location>
        <begin position="173"/>
        <end position="192"/>
    </location>
</feature>
<dbReference type="PANTHER" id="PTHR23350:SF0">
    <property type="entry name" value="PEROXISOME BIOGENESIS FACTOR 10"/>
    <property type="match status" value="1"/>
</dbReference>
<dbReference type="Pfam" id="PF13639">
    <property type="entry name" value="zf-RING_2"/>
    <property type="match status" value="1"/>
</dbReference>
<dbReference type="InterPro" id="IPR017907">
    <property type="entry name" value="Znf_RING_CS"/>
</dbReference>
<comment type="subcellular location">
    <subcellularLocation>
        <location evidence="2">Peroxisome membrane</location>
        <topology evidence="2">Multi-pass membrane protein</topology>
    </subcellularLocation>
</comment>
<keyword evidence="13" id="KW-0862">Zinc</keyword>
<evidence type="ECO:0000256" key="16">
    <source>
        <dbReference type="ARBA" id="ARBA00023136"/>
    </source>
</evidence>
<dbReference type="GO" id="GO:0005778">
    <property type="term" value="C:peroxisomal membrane"/>
    <property type="evidence" value="ECO:0007669"/>
    <property type="project" value="UniProtKB-SubCell"/>
</dbReference>
<feature type="transmembrane region" description="Helical" evidence="19">
    <location>
        <begin position="123"/>
        <end position="144"/>
    </location>
</feature>
<evidence type="ECO:0000256" key="6">
    <source>
        <dbReference type="ARBA" id="ARBA00022448"/>
    </source>
</evidence>
<keyword evidence="14" id="KW-0653">Protein transport</keyword>
<dbReference type="InterPro" id="IPR025654">
    <property type="entry name" value="PEX2/10"/>
</dbReference>
<dbReference type="GO" id="GO:0008270">
    <property type="term" value="F:zinc ion binding"/>
    <property type="evidence" value="ECO:0007669"/>
    <property type="project" value="UniProtKB-KW"/>
</dbReference>
<evidence type="ECO:0000256" key="5">
    <source>
        <dbReference type="ARBA" id="ARBA00012483"/>
    </source>
</evidence>
<evidence type="ECO:0000256" key="17">
    <source>
        <dbReference type="ARBA" id="ARBA00023140"/>
    </source>
</evidence>
<dbReference type="CDD" id="cd16527">
    <property type="entry name" value="RING-HC_PEX10"/>
    <property type="match status" value="1"/>
</dbReference>
<reference evidence="21" key="1">
    <citation type="journal article" date="2020" name="J. Eukaryot. Microbiol.">
        <title>De novo Sequencing, Assembly and Annotation of the Transcriptome for the Free-Living Testate Amoeba Arcella intermedia.</title>
        <authorList>
            <person name="Ribeiro G.M."/>
            <person name="Porfirio-Sousa A.L."/>
            <person name="Maurer-Alcala X.X."/>
            <person name="Katz L.A."/>
            <person name="Lahr D.J.G."/>
        </authorList>
    </citation>
    <scope>NUCLEOTIDE SEQUENCE</scope>
</reference>
<dbReference type="EMBL" id="GIBP01005687">
    <property type="protein sequence ID" value="NDV34656.1"/>
    <property type="molecule type" value="Transcribed_RNA"/>
</dbReference>
<keyword evidence="10" id="KW-0479">Metal-binding</keyword>
<dbReference type="AlphaFoldDB" id="A0A6B2LCA1"/>
<dbReference type="InterPro" id="IPR001841">
    <property type="entry name" value="Znf_RING"/>
</dbReference>